<gene>
    <name evidence="8" type="primary">LOC115213885</name>
    <name evidence="6" type="synonym">MED20</name>
</gene>
<evidence type="ECO:0000256" key="2">
    <source>
        <dbReference type="ARBA" id="ARBA00010743"/>
    </source>
</evidence>
<dbReference type="RefSeq" id="XP_029638716.1">
    <property type="nucleotide sequence ID" value="XM_029782856.2"/>
</dbReference>
<organism evidence="7 8">
    <name type="scientific">Octopus sinensis</name>
    <name type="common">East Asian common octopus</name>
    <dbReference type="NCBI Taxonomy" id="2607531"/>
    <lineage>
        <taxon>Eukaryota</taxon>
        <taxon>Metazoa</taxon>
        <taxon>Spiralia</taxon>
        <taxon>Lophotrochozoa</taxon>
        <taxon>Mollusca</taxon>
        <taxon>Cephalopoda</taxon>
        <taxon>Coleoidea</taxon>
        <taxon>Octopodiformes</taxon>
        <taxon>Octopoda</taxon>
        <taxon>Incirrata</taxon>
        <taxon>Octopodidae</taxon>
        <taxon>Octopus</taxon>
    </lineage>
</organism>
<dbReference type="InterPro" id="IPR013921">
    <property type="entry name" value="Mediator_Med20"/>
</dbReference>
<evidence type="ECO:0000256" key="4">
    <source>
        <dbReference type="ARBA" id="ARBA00023242"/>
    </source>
</evidence>
<keyword evidence="4 6" id="KW-0539">Nucleus</keyword>
<dbReference type="Proteomes" id="UP000515154">
    <property type="component" value="Linkage group LG1"/>
</dbReference>
<dbReference type="Pfam" id="PF08612">
    <property type="entry name" value="Med20"/>
    <property type="match status" value="1"/>
</dbReference>
<comment type="subunit">
    <text evidence="6">Component of the Mediator complex.</text>
</comment>
<name>A0A6P7SLC6_9MOLL</name>
<reference evidence="8" key="1">
    <citation type="submission" date="2025-08" db="UniProtKB">
        <authorList>
            <consortium name="RefSeq"/>
        </authorList>
    </citation>
    <scope>IDENTIFICATION</scope>
</reference>
<keyword evidence="7" id="KW-1185">Reference proteome</keyword>
<protein>
    <recommendedName>
        <fullName evidence="3 6">Mediator of RNA polymerase II transcription subunit 20</fullName>
    </recommendedName>
    <alternativeName>
        <fullName evidence="5 6">Mediator complex subunit 20</fullName>
    </alternativeName>
</protein>
<comment type="function">
    <text evidence="6">Component of the Mediator complex, a coactivator involved in the regulated transcription of nearly all RNA polymerase II-dependent genes. Mediator functions as a bridge to convey information from gene-specific regulatory proteins to the basal RNA polymerase II transcription machinery. Mediator is recruited to promoters by direct interactions with regulatory proteins and serves as a scaffold for the assembly of a functional preinitiation complex with RNA polymerase II and the general transcription factors.</text>
</comment>
<dbReference type="GO" id="GO:0003713">
    <property type="term" value="F:transcription coactivator activity"/>
    <property type="evidence" value="ECO:0007669"/>
    <property type="project" value="TreeGrafter"/>
</dbReference>
<sequence length="206" mass="23132">MGVVCVFSYPVPEGKSAQQIVDSLQKQVELLGAVKAGNFYVDCETYQSTLPNTTTQRLIHILHNSEQPATCFAILDTGNCLVADSQFDVLMQRLKGFYQQKKGSKIESKGQRYEYGDFLIKIGTVLIASSVKGILVEVEYYPCAIINDCWNLMKELIQSVMGNILDNPPATLKNKLTSEYSPSDTVQQYLEHFNVFRKNVSTNQSR</sequence>
<dbReference type="GO" id="GO:0006357">
    <property type="term" value="P:regulation of transcription by RNA polymerase II"/>
    <property type="evidence" value="ECO:0007669"/>
    <property type="project" value="InterPro"/>
</dbReference>
<dbReference type="KEGG" id="osn:115213885"/>
<proteinExistence type="inferred from homology"/>
<comment type="similarity">
    <text evidence="2 6">Belongs to the Mediator complex subunit 20 family.</text>
</comment>
<evidence type="ECO:0000256" key="3">
    <source>
        <dbReference type="ARBA" id="ARBA00019690"/>
    </source>
</evidence>
<keyword evidence="6" id="KW-0805">Transcription regulation</keyword>
<evidence type="ECO:0000256" key="6">
    <source>
        <dbReference type="RuleBase" id="RU364152"/>
    </source>
</evidence>
<keyword evidence="6" id="KW-0010">Activator</keyword>
<dbReference type="PANTHER" id="PTHR12465:SF0">
    <property type="entry name" value="MEDIATOR OF RNA POLYMERASE II TRANSCRIPTION SUBUNIT 20"/>
    <property type="match status" value="1"/>
</dbReference>
<comment type="subcellular location">
    <subcellularLocation>
        <location evidence="1 6">Nucleus</location>
    </subcellularLocation>
</comment>
<dbReference type="PANTHER" id="PTHR12465">
    <property type="entry name" value="UBIQUITIN SPECIFIC PROTEASE HOMOLOG 49"/>
    <property type="match status" value="1"/>
</dbReference>
<accession>A0A6P7SLC6</accession>
<dbReference type="GO" id="GO:0016592">
    <property type="term" value="C:mediator complex"/>
    <property type="evidence" value="ECO:0007669"/>
    <property type="project" value="InterPro"/>
</dbReference>
<evidence type="ECO:0000313" key="7">
    <source>
        <dbReference type="Proteomes" id="UP000515154"/>
    </source>
</evidence>
<dbReference type="AlphaFoldDB" id="A0A6P7SLC6"/>
<evidence type="ECO:0000256" key="5">
    <source>
        <dbReference type="ARBA" id="ARBA00031954"/>
    </source>
</evidence>
<evidence type="ECO:0000256" key="1">
    <source>
        <dbReference type="ARBA" id="ARBA00004123"/>
    </source>
</evidence>
<keyword evidence="6" id="KW-0804">Transcription</keyword>
<evidence type="ECO:0000313" key="8">
    <source>
        <dbReference type="RefSeq" id="XP_029638716.1"/>
    </source>
</evidence>